<evidence type="ECO:0000313" key="1">
    <source>
        <dbReference type="EMBL" id="SCW64378.1"/>
    </source>
</evidence>
<dbReference type="EMBL" id="FMTT01000023">
    <property type="protein sequence ID" value="SCW64378.1"/>
    <property type="molecule type" value="Genomic_DNA"/>
</dbReference>
<reference evidence="2" key="1">
    <citation type="submission" date="2016-10" db="EMBL/GenBank/DDBJ databases">
        <authorList>
            <person name="Varghese N."/>
            <person name="Submissions S."/>
        </authorList>
    </citation>
    <scope>NUCLEOTIDE SEQUENCE [LARGE SCALE GENOMIC DNA]</scope>
    <source>
        <strain evidence="2">CGMCC 1.8946</strain>
    </source>
</reference>
<proteinExistence type="predicted"/>
<gene>
    <name evidence="1" type="ORF">SAMN04487970_102334</name>
</gene>
<protein>
    <submittedName>
        <fullName evidence="1">Uncharacterized protein</fullName>
    </submittedName>
</protein>
<dbReference type="AlphaFoldDB" id="A0A1G4S5R7"/>
<sequence length="211" mass="24163">MTEWRESNHQSTVSIVLSNQIPPSRAKSIAGNLLAHYAELSQIAKMLNPDAFYPSRIHFIRADYPGRVQNESFNNQLLYRSPPIKGEFLKPIDSNGFYYLSYPNHPASMTFNGLSYFDEDLLRATVLDANIMSVSLSKLAGYMTEAISQSIRHNGNGQGEPLFIPSMHKWNGVPHPVYLAMNKVYEAFRKAHFPEAIRQIYEYARRYEGKR</sequence>
<keyword evidence="2" id="KW-1185">Reference proteome</keyword>
<accession>A0A1G4S5R7</accession>
<organism evidence="1 2">
    <name type="scientific">Paenibacillus tianmuensis</name>
    <dbReference type="NCBI Taxonomy" id="624147"/>
    <lineage>
        <taxon>Bacteria</taxon>
        <taxon>Bacillati</taxon>
        <taxon>Bacillota</taxon>
        <taxon>Bacilli</taxon>
        <taxon>Bacillales</taxon>
        <taxon>Paenibacillaceae</taxon>
        <taxon>Paenibacillus</taxon>
    </lineage>
</organism>
<dbReference type="STRING" id="624147.SAMN04487970_102334"/>
<evidence type="ECO:0000313" key="2">
    <source>
        <dbReference type="Proteomes" id="UP000198601"/>
    </source>
</evidence>
<name>A0A1G4S5R7_9BACL</name>
<dbReference type="RefSeq" id="WP_090673438.1">
    <property type="nucleotide sequence ID" value="NZ_FMTT01000023.1"/>
</dbReference>
<dbReference type="Proteomes" id="UP000198601">
    <property type="component" value="Unassembled WGS sequence"/>
</dbReference>